<evidence type="ECO:0000256" key="1">
    <source>
        <dbReference type="ARBA" id="ARBA00022448"/>
    </source>
</evidence>
<keyword evidence="3 6" id="KW-0479">Metal-binding</keyword>
<feature type="chain" id="PRO_5020356212" evidence="7">
    <location>
        <begin position="33"/>
        <end position="155"/>
    </location>
</feature>
<feature type="domain" description="Cytochrome c" evidence="8">
    <location>
        <begin position="46"/>
        <end position="125"/>
    </location>
</feature>
<dbReference type="GO" id="GO:0005506">
    <property type="term" value="F:iron ion binding"/>
    <property type="evidence" value="ECO:0007669"/>
    <property type="project" value="InterPro"/>
</dbReference>
<keyword evidence="5 6" id="KW-0408">Iron</keyword>
<dbReference type="InterPro" id="IPR051459">
    <property type="entry name" value="Cytochrome_c-type_DH"/>
</dbReference>
<evidence type="ECO:0000256" key="7">
    <source>
        <dbReference type="SAM" id="SignalP"/>
    </source>
</evidence>
<dbReference type="EMBL" id="SHMC01000001">
    <property type="protein sequence ID" value="TAA28588.1"/>
    <property type="molecule type" value="Genomic_DNA"/>
</dbReference>
<dbReference type="PANTHER" id="PTHR35008:SF9">
    <property type="entry name" value="CYTOCHROME C DOMAIN-CONTAINING PROTEIN"/>
    <property type="match status" value="1"/>
</dbReference>
<comment type="caution">
    <text evidence="9">The sequence shown here is derived from an EMBL/GenBank/DDBJ whole genome shotgun (WGS) entry which is preliminary data.</text>
</comment>
<evidence type="ECO:0000256" key="2">
    <source>
        <dbReference type="ARBA" id="ARBA00022617"/>
    </source>
</evidence>
<keyword evidence="1" id="KW-0813">Transport</keyword>
<dbReference type="PRINTS" id="PR00605">
    <property type="entry name" value="CYTCHROMECIC"/>
</dbReference>
<dbReference type="PROSITE" id="PS51007">
    <property type="entry name" value="CYTC"/>
    <property type="match status" value="1"/>
</dbReference>
<evidence type="ECO:0000256" key="3">
    <source>
        <dbReference type="ARBA" id="ARBA00022723"/>
    </source>
</evidence>
<feature type="signal peptide" evidence="7">
    <location>
        <begin position="1"/>
        <end position="32"/>
    </location>
</feature>
<dbReference type="InterPro" id="IPR008168">
    <property type="entry name" value="Cyt_C_IC"/>
</dbReference>
<dbReference type="Gene3D" id="1.10.760.10">
    <property type="entry name" value="Cytochrome c-like domain"/>
    <property type="match status" value="1"/>
</dbReference>
<name>A0A4Q8LHL2_9GAMM</name>
<gene>
    <name evidence="9" type="ORF">EA660_03135</name>
</gene>
<dbReference type="Proteomes" id="UP000292627">
    <property type="component" value="Unassembled WGS sequence"/>
</dbReference>
<keyword evidence="2 6" id="KW-0349">Heme</keyword>
<dbReference type="InterPro" id="IPR009056">
    <property type="entry name" value="Cyt_c-like_dom"/>
</dbReference>
<proteinExistence type="predicted"/>
<accession>A0A4Q8LHL2</accession>
<protein>
    <submittedName>
        <fullName evidence="9">C-type cytochrome</fullName>
    </submittedName>
</protein>
<dbReference type="AlphaFoldDB" id="A0A4Q8LHL2"/>
<keyword evidence="4" id="KW-0249">Electron transport</keyword>
<dbReference type="Pfam" id="PF13442">
    <property type="entry name" value="Cytochrome_CBB3"/>
    <property type="match status" value="1"/>
</dbReference>
<reference evidence="9 10" key="1">
    <citation type="submission" date="2019-02" db="EMBL/GenBank/DDBJ databases">
        <title>WGS of Pseudoxanthomonas species novum from clinical isolates.</title>
        <authorList>
            <person name="Bernier A.-M."/>
            <person name="Bernard K."/>
            <person name="Vachon A."/>
        </authorList>
    </citation>
    <scope>NUCLEOTIDE SEQUENCE [LARGE SCALE GENOMIC DNA]</scope>
    <source>
        <strain evidence="9 10">NML171200</strain>
    </source>
</reference>
<keyword evidence="7" id="KW-0732">Signal</keyword>
<dbReference type="RefSeq" id="WP_130550116.1">
    <property type="nucleotide sequence ID" value="NZ_SHMC01000001.1"/>
</dbReference>
<evidence type="ECO:0000313" key="10">
    <source>
        <dbReference type="Proteomes" id="UP000292627"/>
    </source>
</evidence>
<evidence type="ECO:0000256" key="6">
    <source>
        <dbReference type="PROSITE-ProRule" id="PRU00433"/>
    </source>
</evidence>
<dbReference type="GO" id="GO:0020037">
    <property type="term" value="F:heme binding"/>
    <property type="evidence" value="ECO:0007669"/>
    <property type="project" value="InterPro"/>
</dbReference>
<dbReference type="GO" id="GO:0009055">
    <property type="term" value="F:electron transfer activity"/>
    <property type="evidence" value="ECO:0007669"/>
    <property type="project" value="InterPro"/>
</dbReference>
<dbReference type="PANTHER" id="PTHR35008">
    <property type="entry name" value="BLL4482 PROTEIN-RELATED"/>
    <property type="match status" value="1"/>
</dbReference>
<evidence type="ECO:0000313" key="9">
    <source>
        <dbReference type="EMBL" id="TAA28588.1"/>
    </source>
</evidence>
<dbReference type="InterPro" id="IPR036909">
    <property type="entry name" value="Cyt_c-like_dom_sf"/>
</dbReference>
<dbReference type="SUPFAM" id="SSF46626">
    <property type="entry name" value="Cytochrome c"/>
    <property type="match status" value="1"/>
</dbReference>
<organism evidence="9 10">
    <name type="scientific">Pseudoxanthomonas winnipegensis</name>
    <dbReference type="NCBI Taxonomy" id="2480810"/>
    <lineage>
        <taxon>Bacteria</taxon>
        <taxon>Pseudomonadati</taxon>
        <taxon>Pseudomonadota</taxon>
        <taxon>Gammaproteobacteria</taxon>
        <taxon>Lysobacterales</taxon>
        <taxon>Lysobacteraceae</taxon>
        <taxon>Pseudoxanthomonas</taxon>
    </lineage>
</organism>
<evidence type="ECO:0000256" key="5">
    <source>
        <dbReference type="ARBA" id="ARBA00023004"/>
    </source>
</evidence>
<sequence>MSRRTWYRFGGALTLAASALALPALWAPGAHAQTSDATGLMQTRDFSHADGAQVYATICAGCHMPAGQGARGAGEYPALAGNPKLGAAPYVEMMVLNGHGAMPGFGPMLSDGQVAQVTTYVRTHFGNQYGDAVSEADVKALRASLAPTAAADQDD</sequence>
<dbReference type="OrthoDB" id="5523448at2"/>
<evidence type="ECO:0000259" key="8">
    <source>
        <dbReference type="PROSITE" id="PS51007"/>
    </source>
</evidence>
<evidence type="ECO:0000256" key="4">
    <source>
        <dbReference type="ARBA" id="ARBA00022982"/>
    </source>
</evidence>